<evidence type="ECO:0000256" key="2">
    <source>
        <dbReference type="ARBA" id="ARBA00009046"/>
    </source>
</evidence>
<comment type="similarity">
    <text evidence="2">In the central section; belongs to the CRISPR-associated helicase Cas3 family.</text>
</comment>
<evidence type="ECO:0000256" key="1">
    <source>
        <dbReference type="ARBA" id="ARBA00006847"/>
    </source>
</evidence>
<evidence type="ECO:0000259" key="11">
    <source>
        <dbReference type="PROSITE" id="PS51194"/>
    </source>
</evidence>
<keyword evidence="6" id="KW-0378">Hydrolase</keyword>
<dbReference type="InterPro" id="IPR050547">
    <property type="entry name" value="DEAD_box_RNA_helicases"/>
</dbReference>
<comment type="caution">
    <text evidence="13">The sequence shown here is derived from an EMBL/GenBank/DDBJ whole genome shotgun (WGS) entry which is preliminary data.</text>
</comment>
<dbReference type="RefSeq" id="WP_130342360.1">
    <property type="nucleotide sequence ID" value="NZ_SGWQ01000001.1"/>
</dbReference>
<keyword evidence="8" id="KW-0067">ATP-binding</keyword>
<dbReference type="InterPro" id="IPR006474">
    <property type="entry name" value="Helicase_Cas3_CRISPR-ass_core"/>
</dbReference>
<dbReference type="NCBIfam" id="TIGR01587">
    <property type="entry name" value="cas3_core"/>
    <property type="match status" value="1"/>
</dbReference>
<dbReference type="OrthoDB" id="9810236at2"/>
<evidence type="ECO:0000256" key="9">
    <source>
        <dbReference type="ARBA" id="ARBA00023118"/>
    </source>
</evidence>
<dbReference type="SMART" id="SM00490">
    <property type="entry name" value="HELICc"/>
    <property type="match status" value="1"/>
</dbReference>
<dbReference type="EMBL" id="SGWQ01000001">
    <property type="protein sequence ID" value="RZS44713.1"/>
    <property type="molecule type" value="Genomic_DNA"/>
</dbReference>
<keyword evidence="3" id="KW-0540">Nuclease</keyword>
<dbReference type="Gene3D" id="1.10.3210.30">
    <property type="match status" value="1"/>
</dbReference>
<accession>A0A4V2EUI7</accession>
<dbReference type="PANTHER" id="PTHR47963:SF9">
    <property type="entry name" value="CRISPR-ASSOCIATED ENDONUCLEASE_HELICASE CAS3"/>
    <property type="match status" value="1"/>
</dbReference>
<keyword evidence="9" id="KW-0051">Antiviral defense</keyword>
<dbReference type="Gene3D" id="3.40.50.300">
    <property type="entry name" value="P-loop containing nucleotide triphosphate hydrolases"/>
    <property type="match status" value="2"/>
</dbReference>
<dbReference type="NCBIfam" id="TIGR01596">
    <property type="entry name" value="cas3_HD"/>
    <property type="match status" value="1"/>
</dbReference>
<evidence type="ECO:0000256" key="5">
    <source>
        <dbReference type="ARBA" id="ARBA00022741"/>
    </source>
</evidence>
<dbReference type="InterPro" id="IPR054712">
    <property type="entry name" value="Cas3-like_dom"/>
</dbReference>
<keyword evidence="5" id="KW-0547">Nucleotide-binding</keyword>
<evidence type="ECO:0000256" key="4">
    <source>
        <dbReference type="ARBA" id="ARBA00022723"/>
    </source>
</evidence>
<dbReference type="InterPro" id="IPR001650">
    <property type="entry name" value="Helicase_C-like"/>
</dbReference>
<dbReference type="GO" id="GO:0004519">
    <property type="term" value="F:endonuclease activity"/>
    <property type="evidence" value="ECO:0007669"/>
    <property type="project" value="UniProtKB-KW"/>
</dbReference>
<dbReference type="GO" id="GO:0016787">
    <property type="term" value="F:hydrolase activity"/>
    <property type="evidence" value="ECO:0007669"/>
    <property type="project" value="UniProtKB-KW"/>
</dbReference>
<organism evidence="13 14">
    <name type="scientific">Herbihabitans rhizosphaerae</name>
    <dbReference type="NCBI Taxonomy" id="1872711"/>
    <lineage>
        <taxon>Bacteria</taxon>
        <taxon>Bacillati</taxon>
        <taxon>Actinomycetota</taxon>
        <taxon>Actinomycetes</taxon>
        <taxon>Pseudonocardiales</taxon>
        <taxon>Pseudonocardiaceae</taxon>
        <taxon>Herbihabitans</taxon>
    </lineage>
</organism>
<feature type="domain" description="Helicase ATP-binding" evidence="10">
    <location>
        <begin position="24"/>
        <end position="214"/>
    </location>
</feature>
<dbReference type="GO" id="GO:0051607">
    <property type="term" value="P:defense response to virus"/>
    <property type="evidence" value="ECO:0007669"/>
    <property type="project" value="UniProtKB-KW"/>
</dbReference>
<keyword evidence="13" id="KW-0255">Endonuclease</keyword>
<dbReference type="GO" id="GO:0005524">
    <property type="term" value="F:ATP binding"/>
    <property type="evidence" value="ECO:0007669"/>
    <property type="project" value="UniProtKB-KW"/>
</dbReference>
<dbReference type="AlphaFoldDB" id="A0A4V2EUI7"/>
<keyword evidence="7 13" id="KW-0347">Helicase</keyword>
<name>A0A4V2EUI7_9PSEU</name>
<dbReference type="GO" id="GO:0003724">
    <property type="term" value="F:RNA helicase activity"/>
    <property type="evidence" value="ECO:0007669"/>
    <property type="project" value="TreeGrafter"/>
</dbReference>
<dbReference type="PROSITE" id="PS51194">
    <property type="entry name" value="HELICASE_CTER"/>
    <property type="match status" value="1"/>
</dbReference>
<gene>
    <name evidence="13" type="ORF">EV193_101590</name>
</gene>
<evidence type="ECO:0000259" key="12">
    <source>
        <dbReference type="PROSITE" id="PS51643"/>
    </source>
</evidence>
<dbReference type="PROSITE" id="PS51192">
    <property type="entry name" value="HELICASE_ATP_BIND_1"/>
    <property type="match status" value="1"/>
</dbReference>
<dbReference type="Pfam" id="PF00270">
    <property type="entry name" value="DEAD"/>
    <property type="match status" value="1"/>
</dbReference>
<keyword evidence="14" id="KW-1185">Reference proteome</keyword>
<dbReference type="InterPro" id="IPR014001">
    <property type="entry name" value="Helicase_ATP-bd"/>
</dbReference>
<dbReference type="SMART" id="SM00487">
    <property type="entry name" value="DEXDc"/>
    <property type="match status" value="1"/>
</dbReference>
<dbReference type="InterPro" id="IPR027417">
    <property type="entry name" value="P-loop_NTPase"/>
</dbReference>
<evidence type="ECO:0000313" key="13">
    <source>
        <dbReference type="EMBL" id="RZS44713.1"/>
    </source>
</evidence>
<dbReference type="GO" id="GO:0003723">
    <property type="term" value="F:RNA binding"/>
    <property type="evidence" value="ECO:0007669"/>
    <property type="project" value="TreeGrafter"/>
</dbReference>
<evidence type="ECO:0000256" key="6">
    <source>
        <dbReference type="ARBA" id="ARBA00022801"/>
    </source>
</evidence>
<keyword evidence="4" id="KW-0479">Metal-binding</keyword>
<dbReference type="Proteomes" id="UP000294257">
    <property type="component" value="Unassembled WGS sequence"/>
</dbReference>
<feature type="domain" description="HD Cas3-type" evidence="12">
    <location>
        <begin position="564"/>
        <end position="775"/>
    </location>
</feature>
<dbReference type="PANTHER" id="PTHR47963">
    <property type="entry name" value="DEAD-BOX ATP-DEPENDENT RNA HELICASE 47, MITOCHONDRIAL"/>
    <property type="match status" value="1"/>
</dbReference>
<dbReference type="InterPro" id="IPR006483">
    <property type="entry name" value="CRISPR-assoc_Cas3_HD"/>
</dbReference>
<dbReference type="GO" id="GO:0046872">
    <property type="term" value="F:metal ion binding"/>
    <property type="evidence" value="ECO:0007669"/>
    <property type="project" value="UniProtKB-KW"/>
</dbReference>
<sequence length="785" mass="86521">MTVTFNELVRRATGGVHSPFPYQERVAAEGLPDVLTSPTGTGKTLAAALPWLFRRLTRPDETPRWLVIVLPQRALVEQTVDKIREWIERLGEDVPVHVLMGGEDADDREWKARPDRTRIFVGTQDMILSRLLMRGFAESRSAWPMSFGLLHADVQFVFDEVQLMGPGLPTSLQLQGFREKLGTAAPCRTMWMSATLDPAKLSTMDFDRKPSVIEIGEDDLADSGLATRLNATRTIGRLNLSEVDSKEYPSALADKIAAEHRPGTRTIVVINTVDRATAVYDALTKRRPKARVVLLHSRFRPYDRERLTKEVREAPGDDGVIVVSTQVLEAGVDLGSTTMITETAPWTSIVQRAGRCNRDGTARDARLLWTEPPGGRGSHFPYLPEEHANTATVLSTLDGDAVTGLQLADAATNKTEPEHPLLRRRDLLDLFDTSTDLTGNDIDVSQFIRDAENRTVSVAWRAADNMNEDSGGAVGRTELCPAPIADVRKLVVQPARRAWVFDQIEGRWRDAAADDVRPGAVIVLDAVKGGYLPDRGFAPQSTTTVEVLAAPRVSVEPLEGDRQPARRWVPLGEHLLDTEREAAALLDLLAPAGLSEEHRQAVVLAARYHDLGKAHDTFVRALEKANPDHHQDKPEAPWAKSPGGSRLEYDPKYFRHELASALWLLADKDRLLPGVLESDLVAYLALAHHGKVRLSVRARENEAAGHVLGVRHGSSTMDFQFPDGTTVRGCELSLEATELGRGSLTERALRLRDRPDLGPFRVAFCEAVVRAADWQSSAGYDGGAT</sequence>
<dbReference type="SUPFAM" id="SSF52540">
    <property type="entry name" value="P-loop containing nucleoside triphosphate hydrolases"/>
    <property type="match status" value="1"/>
</dbReference>
<dbReference type="InterPro" id="IPR038257">
    <property type="entry name" value="CRISPR-assoc_Cas3_HD_sf"/>
</dbReference>
<proteinExistence type="inferred from homology"/>
<evidence type="ECO:0000313" key="14">
    <source>
        <dbReference type="Proteomes" id="UP000294257"/>
    </source>
</evidence>
<feature type="domain" description="Helicase C-terminal" evidence="11">
    <location>
        <begin position="251"/>
        <end position="418"/>
    </location>
</feature>
<evidence type="ECO:0000256" key="7">
    <source>
        <dbReference type="ARBA" id="ARBA00022806"/>
    </source>
</evidence>
<dbReference type="Pfam" id="PF22590">
    <property type="entry name" value="Cas3-like_C_2"/>
    <property type="match status" value="1"/>
</dbReference>
<evidence type="ECO:0000256" key="8">
    <source>
        <dbReference type="ARBA" id="ARBA00022840"/>
    </source>
</evidence>
<protein>
    <submittedName>
        <fullName evidence="13">CRISPR-associated endonuclease/helicase Cas3</fullName>
    </submittedName>
</protein>
<evidence type="ECO:0000256" key="3">
    <source>
        <dbReference type="ARBA" id="ARBA00022722"/>
    </source>
</evidence>
<dbReference type="InterPro" id="IPR011545">
    <property type="entry name" value="DEAD/DEAH_box_helicase_dom"/>
</dbReference>
<dbReference type="Pfam" id="PF18019">
    <property type="entry name" value="Cas3_HD"/>
    <property type="match status" value="1"/>
</dbReference>
<evidence type="ECO:0000259" key="10">
    <source>
        <dbReference type="PROSITE" id="PS51192"/>
    </source>
</evidence>
<comment type="similarity">
    <text evidence="1">In the N-terminal section; belongs to the CRISPR-associated nuclease Cas3-HD family.</text>
</comment>
<dbReference type="PROSITE" id="PS51643">
    <property type="entry name" value="HD_CAS3"/>
    <property type="match status" value="1"/>
</dbReference>
<reference evidence="13 14" key="1">
    <citation type="submission" date="2019-02" db="EMBL/GenBank/DDBJ databases">
        <title>Genomic Encyclopedia of Type Strains, Phase IV (KMG-IV): sequencing the most valuable type-strain genomes for metagenomic binning, comparative biology and taxonomic classification.</title>
        <authorList>
            <person name="Goeker M."/>
        </authorList>
    </citation>
    <scope>NUCLEOTIDE SEQUENCE [LARGE SCALE GENOMIC DNA]</scope>
    <source>
        <strain evidence="13 14">DSM 101727</strain>
    </source>
</reference>